<organism evidence="1 2">
    <name type="scientific">Acanthosepion pharaonis</name>
    <name type="common">Pharaoh cuttlefish</name>
    <name type="synonym">Sepia pharaonis</name>
    <dbReference type="NCBI Taxonomy" id="158019"/>
    <lineage>
        <taxon>Eukaryota</taxon>
        <taxon>Metazoa</taxon>
        <taxon>Spiralia</taxon>
        <taxon>Lophotrochozoa</taxon>
        <taxon>Mollusca</taxon>
        <taxon>Cephalopoda</taxon>
        <taxon>Coleoidea</taxon>
        <taxon>Decapodiformes</taxon>
        <taxon>Sepiida</taxon>
        <taxon>Sepiina</taxon>
        <taxon>Sepiidae</taxon>
        <taxon>Acanthosepion</taxon>
    </lineage>
</organism>
<evidence type="ECO:0000313" key="2">
    <source>
        <dbReference type="Proteomes" id="UP000597762"/>
    </source>
</evidence>
<dbReference type="Proteomes" id="UP000597762">
    <property type="component" value="Unassembled WGS sequence"/>
</dbReference>
<gene>
    <name evidence="1" type="ORF">SPHA_81189</name>
</gene>
<name>A0A812EZ04_ACAPH</name>
<proteinExistence type="predicted"/>
<reference evidence="1" key="1">
    <citation type="submission" date="2021-01" db="EMBL/GenBank/DDBJ databases">
        <authorList>
            <person name="Li R."/>
            <person name="Bekaert M."/>
        </authorList>
    </citation>
    <scope>NUCLEOTIDE SEQUENCE</scope>
    <source>
        <strain evidence="1">Farmed</strain>
    </source>
</reference>
<dbReference type="EMBL" id="CAHIKZ030005626">
    <property type="protein sequence ID" value="CAE1332124.1"/>
    <property type="molecule type" value="Genomic_DNA"/>
</dbReference>
<comment type="caution">
    <text evidence="1">The sequence shown here is derived from an EMBL/GenBank/DDBJ whole genome shotgun (WGS) entry which is preliminary data.</text>
</comment>
<accession>A0A812EZ04</accession>
<dbReference type="AlphaFoldDB" id="A0A812EZ04"/>
<keyword evidence="2" id="KW-1185">Reference proteome</keyword>
<sequence length="627" mass="69474">MPVLSFSYLQTGIMYARSFFLNLFLNHLSSPIYPQSNLSFNLSLSNISPVIHLSPPSNSHPSIPHTSKSHLFLTHLYKIPHTFTSFHLNSQIPQNICTVPPHIKSHPSTPTPKCQHSPIYPSTSSSPIYPLFYPSTSKKTITICPSTIYHSESKITHLSLMHPSPISLFLSSILPHIRNPSKNLNHLSLNHLSSDFPHLSLTPLNTHLDHSAVNPQNISHVYPSPIYPSESIASNINPSHLSGNANDPSDPPSQMLSIYKHLSLTLISYPSITHQLSLTYLSSHPSNPHLSIPQTSTLSPIYHSTSIPHTSVPHTSKLSPIYPSSALTPLSLSKLCNSLLHQSPTDLSLTSTFINPLLTSVPTIYPSPIHPFSVNLTIYPSHLNSQLSQNPHPSIPPFVRYIPHPCVPQHDSSPHLSLTHLSLTHLSLTHLISSPSITDYPSHIYPSHIHPQHIYPSTILSLTHFSGPHLSSSHSSWSKHLSPIYLSPIYPITHPSLTPQALDLSSKTIYPIPIRNLTHSKFSVHPLSIHLSLTNLSLFGSLTHISSHLSISHLSLTLLSQDLRSLISLTIYPQIFLSYPPSSSHLSPPIYPSYLSLTFKLSLSDQSIWKLSPIPHPYLSTIYPSFI</sequence>
<evidence type="ECO:0000313" key="1">
    <source>
        <dbReference type="EMBL" id="CAE1332124.1"/>
    </source>
</evidence>
<protein>
    <submittedName>
        <fullName evidence="1">Uncharacterized protein</fullName>
    </submittedName>
</protein>